<dbReference type="PANTHER" id="PTHR24220">
    <property type="entry name" value="IMPORT ATP-BINDING PROTEIN"/>
    <property type="match status" value="1"/>
</dbReference>
<name>A0AAW9MNL2_9FIRM</name>
<dbReference type="GO" id="GO:0022857">
    <property type="term" value="F:transmembrane transporter activity"/>
    <property type="evidence" value="ECO:0007669"/>
    <property type="project" value="TreeGrafter"/>
</dbReference>
<comment type="subunit">
    <text evidence="9">Homodimer. Forms a membrane-associated complex with FtsX.</text>
</comment>
<dbReference type="PROSITE" id="PS00211">
    <property type="entry name" value="ABC_TRANSPORTER_1"/>
    <property type="match status" value="1"/>
</dbReference>
<evidence type="ECO:0000259" key="10">
    <source>
        <dbReference type="PROSITE" id="PS50893"/>
    </source>
</evidence>
<dbReference type="SUPFAM" id="SSF52540">
    <property type="entry name" value="P-loop containing nucleoside triphosphate hydrolases"/>
    <property type="match status" value="1"/>
</dbReference>
<dbReference type="FunFam" id="3.40.50.300:FF:000056">
    <property type="entry name" value="Cell division ATP-binding protein FtsE"/>
    <property type="match status" value="1"/>
</dbReference>
<dbReference type="RefSeq" id="WP_324620446.1">
    <property type="nucleotide sequence ID" value="NZ_JAYKOT010000003.1"/>
</dbReference>
<dbReference type="Pfam" id="PF00005">
    <property type="entry name" value="ABC_tran"/>
    <property type="match status" value="1"/>
</dbReference>
<evidence type="ECO:0000256" key="7">
    <source>
        <dbReference type="ARBA" id="ARBA00023136"/>
    </source>
</evidence>
<comment type="subcellular location">
    <subcellularLocation>
        <location evidence="9">Cell membrane</location>
        <topology evidence="9">Peripheral membrane protein</topology>
        <orientation evidence="9">Cytoplasmic side</orientation>
    </subcellularLocation>
</comment>
<keyword evidence="3 9" id="KW-1003">Cell membrane</keyword>
<dbReference type="PROSITE" id="PS50893">
    <property type="entry name" value="ABC_TRANSPORTER_2"/>
    <property type="match status" value="1"/>
</dbReference>
<keyword evidence="4 9" id="KW-0132">Cell division</keyword>
<dbReference type="InterPro" id="IPR017871">
    <property type="entry name" value="ABC_transporter-like_CS"/>
</dbReference>
<dbReference type="GO" id="GO:0051301">
    <property type="term" value="P:cell division"/>
    <property type="evidence" value="ECO:0007669"/>
    <property type="project" value="UniProtKB-UniRule"/>
</dbReference>
<feature type="domain" description="ABC transporter" evidence="10">
    <location>
        <begin position="2"/>
        <end position="225"/>
    </location>
</feature>
<keyword evidence="12" id="KW-1185">Reference proteome</keyword>
<dbReference type="InterPro" id="IPR015854">
    <property type="entry name" value="ABC_transpr_LolD-like"/>
</dbReference>
<evidence type="ECO:0000256" key="9">
    <source>
        <dbReference type="RuleBase" id="RU365094"/>
    </source>
</evidence>
<keyword evidence="6 9" id="KW-0067">ATP-binding</keyword>
<dbReference type="NCBIfam" id="TIGR02673">
    <property type="entry name" value="FtsE"/>
    <property type="match status" value="1"/>
</dbReference>
<proteinExistence type="inferred from homology"/>
<organism evidence="11 12">
    <name type="scientific">Citroniella saccharovorans</name>
    <dbReference type="NCBI Taxonomy" id="2053367"/>
    <lineage>
        <taxon>Bacteria</taxon>
        <taxon>Bacillati</taxon>
        <taxon>Bacillota</taxon>
        <taxon>Tissierellia</taxon>
        <taxon>Tissierellales</taxon>
        <taxon>Peptoniphilaceae</taxon>
        <taxon>Citroniella</taxon>
    </lineage>
</organism>
<dbReference type="EMBL" id="JAYKOT010000003">
    <property type="protein sequence ID" value="MEB3429113.1"/>
    <property type="molecule type" value="Genomic_DNA"/>
</dbReference>
<dbReference type="InterPro" id="IPR003593">
    <property type="entry name" value="AAA+_ATPase"/>
</dbReference>
<dbReference type="GO" id="GO:0005886">
    <property type="term" value="C:plasma membrane"/>
    <property type="evidence" value="ECO:0007669"/>
    <property type="project" value="UniProtKB-SubCell"/>
</dbReference>
<reference evidence="11 12" key="1">
    <citation type="submission" date="2024-01" db="EMBL/GenBank/DDBJ databases">
        <title>Complete genome sequence of Citroniella saccharovorans strain M6.X9, isolated from human fecal sample.</title>
        <authorList>
            <person name="Cheng G."/>
            <person name="Westerholm M."/>
            <person name="Schnurer A."/>
        </authorList>
    </citation>
    <scope>NUCLEOTIDE SEQUENCE [LARGE SCALE GENOMIC DNA]</scope>
    <source>
        <strain evidence="11 12">DSM 29873</strain>
    </source>
</reference>
<evidence type="ECO:0000313" key="11">
    <source>
        <dbReference type="EMBL" id="MEB3429113.1"/>
    </source>
</evidence>
<evidence type="ECO:0000256" key="6">
    <source>
        <dbReference type="ARBA" id="ARBA00022840"/>
    </source>
</evidence>
<dbReference type="AlphaFoldDB" id="A0AAW9MNL2"/>
<gene>
    <name evidence="9 11" type="primary">ftsE</name>
    <name evidence="11" type="ORF">VLK81_03600</name>
</gene>
<evidence type="ECO:0000256" key="4">
    <source>
        <dbReference type="ARBA" id="ARBA00022618"/>
    </source>
</evidence>
<protein>
    <recommendedName>
        <fullName evidence="2 9">Cell division ATP-binding protein FtsE</fullName>
    </recommendedName>
</protein>
<evidence type="ECO:0000256" key="3">
    <source>
        <dbReference type="ARBA" id="ARBA00022475"/>
    </source>
</evidence>
<keyword evidence="8 9" id="KW-0131">Cell cycle</keyword>
<evidence type="ECO:0000256" key="8">
    <source>
        <dbReference type="ARBA" id="ARBA00023306"/>
    </source>
</evidence>
<accession>A0AAW9MNL2</accession>
<dbReference type="Gene3D" id="3.40.50.300">
    <property type="entry name" value="P-loop containing nucleotide triphosphate hydrolases"/>
    <property type="match status" value="1"/>
</dbReference>
<dbReference type="InterPro" id="IPR003439">
    <property type="entry name" value="ABC_transporter-like_ATP-bd"/>
</dbReference>
<evidence type="ECO:0000256" key="2">
    <source>
        <dbReference type="ARBA" id="ARBA00020019"/>
    </source>
</evidence>
<evidence type="ECO:0000313" key="12">
    <source>
        <dbReference type="Proteomes" id="UP001357733"/>
    </source>
</evidence>
<comment type="similarity">
    <text evidence="1 9">Belongs to the ABC transporter superfamily.</text>
</comment>
<dbReference type="Proteomes" id="UP001357733">
    <property type="component" value="Unassembled WGS sequence"/>
</dbReference>
<dbReference type="InterPro" id="IPR027417">
    <property type="entry name" value="P-loop_NTPase"/>
</dbReference>
<comment type="function">
    <text evidence="9">Part of the ABC transporter FtsEX involved in cellular division.</text>
</comment>
<evidence type="ECO:0000256" key="1">
    <source>
        <dbReference type="ARBA" id="ARBA00005417"/>
    </source>
</evidence>
<dbReference type="PANTHER" id="PTHR24220:SF470">
    <property type="entry name" value="CELL DIVISION ATP-BINDING PROTEIN FTSE"/>
    <property type="match status" value="1"/>
</dbReference>
<dbReference type="SMART" id="SM00382">
    <property type="entry name" value="AAA"/>
    <property type="match status" value="1"/>
</dbReference>
<dbReference type="GO" id="GO:0005524">
    <property type="term" value="F:ATP binding"/>
    <property type="evidence" value="ECO:0007669"/>
    <property type="project" value="UniProtKB-UniRule"/>
</dbReference>
<keyword evidence="5 9" id="KW-0547">Nucleotide-binding</keyword>
<keyword evidence="7 9" id="KW-0472">Membrane</keyword>
<dbReference type="GO" id="GO:0016887">
    <property type="term" value="F:ATP hydrolysis activity"/>
    <property type="evidence" value="ECO:0007669"/>
    <property type="project" value="InterPro"/>
</dbReference>
<sequence length="225" mass="25520">MIEFKNVSKNYKGKIHALKDVSFKVNDGEFVYIIGPSGAGKTTLIKLILKEENPTSGVVLLNNKDISYIRARKIPEIRRHIGVVFQNFRLLEDRNVYQNVAFALNILGWQKKKADKRIKEVLDLVDLSDKEKSYPLELSGGEQQRVSMARAMVNRPKILIADEPTGNLDPDTSWDVMNALIKINQSGTTVIMVTHSKEIVNSIRKRVLHFEKGVLIRDDEDGGYL</sequence>
<dbReference type="InterPro" id="IPR005286">
    <property type="entry name" value="Cell_div_FtsE"/>
</dbReference>
<comment type="caution">
    <text evidence="11">The sequence shown here is derived from an EMBL/GenBank/DDBJ whole genome shotgun (WGS) entry which is preliminary data.</text>
</comment>
<evidence type="ECO:0000256" key="5">
    <source>
        <dbReference type="ARBA" id="ARBA00022741"/>
    </source>
</evidence>